<dbReference type="AlphaFoldDB" id="Q12LL1"/>
<dbReference type="Pfam" id="PF22106">
    <property type="entry name" value="NGO1945_C"/>
    <property type="match status" value="1"/>
</dbReference>
<evidence type="ECO:0000313" key="3">
    <source>
        <dbReference type="EMBL" id="ABE55665.1"/>
    </source>
</evidence>
<dbReference type="Gene3D" id="1.10.150.690">
    <property type="entry name" value="DUF2063"/>
    <property type="match status" value="1"/>
</dbReference>
<reference evidence="3 4" key="1">
    <citation type="submission" date="2006-03" db="EMBL/GenBank/DDBJ databases">
        <title>Complete sequence of Shewanella denitrificans OS217.</title>
        <authorList>
            <consortium name="US DOE Joint Genome Institute"/>
            <person name="Copeland A."/>
            <person name="Lucas S."/>
            <person name="Lapidus A."/>
            <person name="Barry K."/>
            <person name="Detter J.C."/>
            <person name="Glavina del Rio T."/>
            <person name="Hammon N."/>
            <person name="Israni S."/>
            <person name="Dalin E."/>
            <person name="Tice H."/>
            <person name="Pitluck S."/>
            <person name="Brettin T."/>
            <person name="Bruce D."/>
            <person name="Han C."/>
            <person name="Tapia R."/>
            <person name="Gilna P."/>
            <person name="Kiss H."/>
            <person name="Schmutz J."/>
            <person name="Larimer F."/>
            <person name="Land M."/>
            <person name="Hauser L."/>
            <person name="Kyrpides N."/>
            <person name="Lykidis A."/>
            <person name="Richardson P."/>
        </authorList>
    </citation>
    <scope>NUCLEOTIDE SEQUENCE [LARGE SCALE GENOMIC DNA]</scope>
    <source>
        <strain evidence="4">OS217 / ATCC BAA-1090 / DSM 15013</strain>
    </source>
</reference>
<feature type="domain" description="Putative DNA-binding" evidence="1">
    <location>
        <begin position="5"/>
        <end position="90"/>
    </location>
</feature>
<dbReference type="EMBL" id="CP000302">
    <property type="protein sequence ID" value="ABE55665.1"/>
    <property type="molecule type" value="Genomic_DNA"/>
</dbReference>
<dbReference type="HOGENOM" id="CLU_096334_1_0_6"/>
<dbReference type="KEGG" id="sdn:Sden_2385"/>
<evidence type="ECO:0000259" key="2">
    <source>
        <dbReference type="Pfam" id="PF22106"/>
    </source>
</evidence>
<proteinExistence type="predicted"/>
<name>Q12LL1_SHEDO</name>
<keyword evidence="4" id="KW-1185">Reference proteome</keyword>
<organism evidence="3 4">
    <name type="scientific">Shewanella denitrificans (strain OS217 / ATCC BAA-1090 / DSM 15013)</name>
    <dbReference type="NCBI Taxonomy" id="318161"/>
    <lineage>
        <taxon>Bacteria</taxon>
        <taxon>Pseudomonadati</taxon>
        <taxon>Pseudomonadota</taxon>
        <taxon>Gammaproteobacteria</taxon>
        <taxon>Alteromonadales</taxon>
        <taxon>Shewanellaceae</taxon>
        <taxon>Shewanella</taxon>
    </lineage>
</organism>
<feature type="domain" description="NGO1945-like C-terminal" evidence="2">
    <location>
        <begin position="142"/>
        <end position="238"/>
    </location>
</feature>
<dbReference type="InterPro" id="IPR018640">
    <property type="entry name" value="DUF2063"/>
</dbReference>
<dbReference type="STRING" id="318161.Sden_2385"/>
<evidence type="ECO:0000313" key="4">
    <source>
        <dbReference type="Proteomes" id="UP000001982"/>
    </source>
</evidence>
<dbReference type="Pfam" id="PF09836">
    <property type="entry name" value="DUF2063"/>
    <property type="match status" value="1"/>
</dbReference>
<dbReference type="Proteomes" id="UP000001982">
    <property type="component" value="Chromosome"/>
</dbReference>
<dbReference type="Gene3D" id="3.90.930.50">
    <property type="match status" value="1"/>
</dbReference>
<accession>Q12LL1</accession>
<dbReference type="InterPro" id="IPR044922">
    <property type="entry name" value="DUF2063_N_sf"/>
</dbReference>
<evidence type="ECO:0000259" key="1">
    <source>
        <dbReference type="Pfam" id="PF09836"/>
    </source>
</evidence>
<sequence>MMFKQVQQDFMDYIRDPNQPLPKGIEPRRMKIYRDLFFNNLDGFVSSAFPVLKSLYASDDWQLLVQAFFVNHDCQSPIFMDIAAEFLQFLQTEYQTKESDPGFMLELAHYEWLELVVAVAQEDEQLMTLSQDEVKTAKMCLNSTARVAQYHFDVQHISVDYQPVEPTPQGQFFCVYRDNADEVAFLQLSPLSAQVLAYLEQSQQSTLLELCHWLAGLYPNMATEQLNQGAFGLLAQLADKGIVKTRA</sequence>
<dbReference type="OrthoDB" id="4146344at2"/>
<dbReference type="InterPro" id="IPR054098">
    <property type="entry name" value="NGO1945-like_C"/>
</dbReference>
<dbReference type="eggNOG" id="COG3219">
    <property type="taxonomic scope" value="Bacteria"/>
</dbReference>
<dbReference type="RefSeq" id="WP_011496816.1">
    <property type="nucleotide sequence ID" value="NC_007954.1"/>
</dbReference>
<gene>
    <name evidence="3" type="ordered locus">Sden_2385</name>
</gene>
<protein>
    <submittedName>
        <fullName evidence="3">Uncharacterized protein</fullName>
    </submittedName>
</protein>